<gene>
    <name evidence="4" type="ORF">GGQ72_004557</name>
</gene>
<dbReference type="SUPFAM" id="SSF46785">
    <property type="entry name" value="Winged helix' DNA-binding domain"/>
    <property type="match status" value="1"/>
</dbReference>
<dbReference type="RefSeq" id="WP_343226448.1">
    <property type="nucleotide sequence ID" value="NZ_JACIEC010000015.1"/>
</dbReference>
<dbReference type="Proteomes" id="UP000519897">
    <property type="component" value="Unassembled WGS sequence"/>
</dbReference>
<accession>A0A7W6LKC7</accession>
<dbReference type="InterPro" id="IPR036388">
    <property type="entry name" value="WH-like_DNA-bd_sf"/>
</dbReference>
<evidence type="ECO:0000256" key="3">
    <source>
        <dbReference type="ARBA" id="ARBA00023306"/>
    </source>
</evidence>
<reference evidence="4 5" key="1">
    <citation type="submission" date="2020-08" db="EMBL/GenBank/DDBJ databases">
        <title>Genomic Encyclopedia of Type Strains, Phase IV (KMG-IV): sequencing the most valuable type-strain genomes for metagenomic binning, comparative biology and taxonomic classification.</title>
        <authorList>
            <person name="Goeker M."/>
        </authorList>
    </citation>
    <scope>NUCLEOTIDE SEQUENCE [LARGE SCALE GENOMIC DNA]</scope>
    <source>
        <strain evidence="4 5">DSM 29514</strain>
    </source>
</reference>
<dbReference type="GO" id="GO:0051301">
    <property type="term" value="P:cell division"/>
    <property type="evidence" value="ECO:0007669"/>
    <property type="project" value="UniProtKB-KW"/>
</dbReference>
<dbReference type="AlphaFoldDB" id="A0A7W6LKC7"/>
<dbReference type="InterPro" id="IPR005234">
    <property type="entry name" value="ScpB_csome_segregation"/>
</dbReference>
<dbReference type="InterPro" id="IPR036390">
    <property type="entry name" value="WH_DNA-bd_sf"/>
</dbReference>
<protein>
    <submittedName>
        <fullName evidence="4">Chromosome segregation and condensation protein ScpB</fullName>
    </submittedName>
</protein>
<dbReference type="Pfam" id="PF04079">
    <property type="entry name" value="SMC_ScpB"/>
    <property type="match status" value="1"/>
</dbReference>
<evidence type="ECO:0000313" key="5">
    <source>
        <dbReference type="Proteomes" id="UP000519897"/>
    </source>
</evidence>
<organism evidence="4 5">
    <name type="scientific">Rhizobium rhizoryzae</name>
    <dbReference type="NCBI Taxonomy" id="451876"/>
    <lineage>
        <taxon>Bacteria</taxon>
        <taxon>Pseudomonadati</taxon>
        <taxon>Pseudomonadota</taxon>
        <taxon>Alphaproteobacteria</taxon>
        <taxon>Hyphomicrobiales</taxon>
        <taxon>Rhizobiaceae</taxon>
        <taxon>Rhizobium/Agrobacterium group</taxon>
        <taxon>Rhizobium</taxon>
    </lineage>
</organism>
<dbReference type="GO" id="GO:0051304">
    <property type="term" value="P:chromosome separation"/>
    <property type="evidence" value="ECO:0007669"/>
    <property type="project" value="InterPro"/>
</dbReference>
<sequence length="114" mass="12214">MTLSEYEAMVLTAVGYFQPVTCGDLSKIFAKDVSCDTIGNLRGSGFIGSGPSSSKSRVHSTYVRTSHFLSSFGFEALRDLPIIEALEDAGFLSSRTVCLAPSITPGDLDSDEHE</sequence>
<evidence type="ECO:0000313" key="4">
    <source>
        <dbReference type="EMBL" id="MBB4145989.1"/>
    </source>
</evidence>
<evidence type="ECO:0000256" key="2">
    <source>
        <dbReference type="ARBA" id="ARBA00022829"/>
    </source>
</evidence>
<keyword evidence="5" id="KW-1185">Reference proteome</keyword>
<keyword evidence="2" id="KW-0159">Chromosome partition</keyword>
<dbReference type="Gene3D" id="1.10.10.10">
    <property type="entry name" value="Winged helix-like DNA-binding domain superfamily/Winged helix DNA-binding domain"/>
    <property type="match status" value="1"/>
</dbReference>
<evidence type="ECO:0000256" key="1">
    <source>
        <dbReference type="ARBA" id="ARBA00022618"/>
    </source>
</evidence>
<proteinExistence type="predicted"/>
<name>A0A7W6LKC7_9HYPH</name>
<comment type="caution">
    <text evidence="4">The sequence shown here is derived from an EMBL/GenBank/DDBJ whole genome shotgun (WGS) entry which is preliminary data.</text>
</comment>
<dbReference type="EMBL" id="JACIEC010000015">
    <property type="protein sequence ID" value="MBB4145989.1"/>
    <property type="molecule type" value="Genomic_DNA"/>
</dbReference>
<keyword evidence="1" id="KW-0132">Cell division</keyword>
<keyword evidence="3" id="KW-0131">Cell cycle</keyword>